<comment type="similarity">
    <text evidence="5">In the N-terminal section; belongs to the proline dehydrogenase family.</text>
</comment>
<reference evidence="10" key="1">
    <citation type="journal article" date="2019" name="Int. J. Syst. Evol. Microbiol.">
        <title>The Global Catalogue of Microorganisms (GCM) 10K type strain sequencing project: providing services to taxonomists for standard genome sequencing and annotation.</title>
        <authorList>
            <consortium name="The Broad Institute Genomics Platform"/>
            <consortium name="The Broad Institute Genome Sequencing Center for Infectious Disease"/>
            <person name="Wu L."/>
            <person name="Ma J."/>
        </authorList>
    </citation>
    <scope>NUCLEOTIDE SEQUENCE [LARGE SCALE GENOMIC DNA]</scope>
    <source>
        <strain evidence="10">JCM 18424</strain>
    </source>
</reference>
<evidence type="ECO:0000259" key="8">
    <source>
        <dbReference type="Pfam" id="PF14850"/>
    </source>
</evidence>
<evidence type="ECO:0000313" key="10">
    <source>
        <dbReference type="Proteomes" id="UP001500631"/>
    </source>
</evidence>
<dbReference type="SUPFAM" id="SSF81935">
    <property type="entry name" value="N-terminal domain of bifunctional PutA protein"/>
    <property type="match status" value="1"/>
</dbReference>
<evidence type="ECO:0000256" key="2">
    <source>
        <dbReference type="ARBA" id="ARBA00023002"/>
    </source>
</evidence>
<dbReference type="Gene3D" id="3.40.605.10">
    <property type="entry name" value="Aldehyde Dehydrogenase, Chain A, domain 1"/>
    <property type="match status" value="1"/>
</dbReference>
<dbReference type="NCBIfam" id="NF008869">
    <property type="entry name" value="PRK11904.1"/>
    <property type="match status" value="1"/>
</dbReference>
<comment type="function">
    <text evidence="5">Oxidizes proline to glutamate for use as a carbon and nitrogen source.</text>
</comment>
<dbReference type="InterPro" id="IPR015590">
    <property type="entry name" value="Aldehyde_DH_dom"/>
</dbReference>
<dbReference type="EC" id="1.5.5.2" evidence="5"/>
<dbReference type="PROSITE" id="PS00070">
    <property type="entry name" value="ALDEHYDE_DEHYDR_CYS"/>
    <property type="match status" value="1"/>
</dbReference>
<keyword evidence="5" id="KW-0805">Transcription regulation</keyword>
<organism evidence="9 10">
    <name type="scientific">Wohlfahrtiimonas larvae</name>
    <dbReference type="NCBI Taxonomy" id="1157986"/>
    <lineage>
        <taxon>Bacteria</taxon>
        <taxon>Pseudomonadati</taxon>
        <taxon>Pseudomonadota</taxon>
        <taxon>Gammaproteobacteria</taxon>
        <taxon>Cardiobacteriales</taxon>
        <taxon>Ignatzschineriaceae</taxon>
        <taxon>Wohlfahrtiimonas</taxon>
    </lineage>
</organism>
<dbReference type="Pfam" id="PF14850">
    <property type="entry name" value="Pro_dh-DNA_bdg"/>
    <property type="match status" value="1"/>
</dbReference>
<evidence type="ECO:0000256" key="3">
    <source>
        <dbReference type="ARBA" id="ARBA00023027"/>
    </source>
</evidence>
<comment type="similarity">
    <text evidence="5">In the C-terminal section; belongs to the aldehyde dehydrogenase family.</text>
</comment>
<proteinExistence type="inferred from homology"/>
<dbReference type="InterPro" id="IPR016163">
    <property type="entry name" value="Ald_DH_C"/>
</dbReference>
<dbReference type="PIRSF" id="PIRSF000197">
    <property type="entry name" value="Bifunct_PutA"/>
    <property type="match status" value="1"/>
</dbReference>
<dbReference type="InterPro" id="IPR025703">
    <property type="entry name" value="Bifunct_PutA"/>
</dbReference>
<gene>
    <name evidence="9" type="primary">putA</name>
    <name evidence="9" type="ORF">GCM10023338_19000</name>
</gene>
<dbReference type="InterPro" id="IPR016161">
    <property type="entry name" value="Ald_DH/histidinol_DH"/>
</dbReference>
<feature type="domain" description="Aldehyde dehydrogenase" evidence="6">
    <location>
        <begin position="574"/>
        <end position="1029"/>
    </location>
</feature>
<comment type="caution">
    <text evidence="9">The sequence shown here is derived from an EMBL/GenBank/DDBJ whole genome shotgun (WGS) entry which is preliminary data.</text>
</comment>
<evidence type="ECO:0000256" key="1">
    <source>
        <dbReference type="ARBA" id="ARBA00004786"/>
    </source>
</evidence>
<evidence type="ECO:0000313" key="9">
    <source>
        <dbReference type="EMBL" id="GAA5102113.1"/>
    </source>
</evidence>
<dbReference type="SUPFAM" id="SSF51730">
    <property type="entry name" value="FAD-linked oxidoreductase"/>
    <property type="match status" value="1"/>
</dbReference>
<keyword evidence="5" id="KW-0285">Flavoprotein</keyword>
<keyword evidence="5" id="KW-0238">DNA-binding</keyword>
<feature type="domain" description="Proline dehydrogenase PutA" evidence="8">
    <location>
        <begin position="75"/>
        <end position="183"/>
    </location>
</feature>
<dbReference type="Pfam" id="PF01619">
    <property type="entry name" value="Pro_dh"/>
    <property type="match status" value="1"/>
</dbReference>
<dbReference type="InterPro" id="IPR024082">
    <property type="entry name" value="PRODH_PutA_dom_II"/>
</dbReference>
<dbReference type="InterPro" id="IPR002872">
    <property type="entry name" value="Proline_DH_dom"/>
</dbReference>
<dbReference type="CDD" id="cd07125">
    <property type="entry name" value="ALDH_PutA-P5CDH"/>
    <property type="match status" value="1"/>
</dbReference>
<keyword evidence="5" id="KW-0642">Proline metabolism</keyword>
<dbReference type="EMBL" id="BAABKE010000006">
    <property type="protein sequence ID" value="GAA5102113.1"/>
    <property type="molecule type" value="Genomic_DNA"/>
</dbReference>
<sequence>MYDLQRIMLENGLNQLNSKEFFSEIGQVYLKSEKDCISILKPVIEPTPEVVEKIHTKTYTLVESIRQQPDIESSLDALLREYNLSSKEGLVLMCLAEAFLRIPDKKSADALIRDKIVGVNWETHKGKSNKQLVNFATWGLMLTNNIVDVNEASGIFKKMVNSMSEPMIRQAVYFAMQVMGKQFVLGENMTEALKNGMKQREQGYTFTFDMLGEAAMTQQDAERYFEDYMNALRAVGQEKSLPNSPKPSLSIKLSALHQRYHVSQKHLVMTELFERVKALALLGKELDVEISIDAEEADRLELSLELFEKLVRVPEIGEWGGLGLVIQGYAKHAMPSLIWVTLLGKELGVQIPVRLVKGAYWDTEIKDSQIRGLNNFPVFTRKENTDVSYLACASFMLSQAKGIIRPQFATHNAQTVMTILEISQKYQNDQFEFQRLHGMGEALYNEVIRQYGKSVRIYAPVGLHNDLLPYLVRRLLENGANSSFVHQLVDPTVPINDLIQHPVLTVNQNPLIENPLIALSDQLYGDRKNSRGLNMNFTSTWKPFEIAYDNELKREWRAAPMINGEVLTDGYSDYDAFAPFDLSRKIGRVLEASDIQAELALDAVEKSWPAWNATPVEKRAEVLEKMADLLEENRIELIALCTMEAGKTIQDGVDEIREAADFCRYYALEARRYGEVKELKGPVGERNIYYHEGKGIFVCISPWNFPLAIYLGQIVAALVSGNTVIAKPAEATPMIAYRVLELLFEAGLPKEVIAFLPGSGKRLGDILTIDNRVAGVCFTGSTQTAKAINMNLASRDGAIATLIAETGGQNVMFADSTALPEQVVRDALQSAFVSAGQRCSALRVLYLQEEIADRIVELLKGALADYVVGLPYNRATDVTCVIDQRAKDSLMAHIESLKAQNKLVAQATLDSELQGYFVAPTVFEIDSIQTLTKEHFGPILHIVRYQRDDLLKCIEEVNQTGFGLTMGIHTRNDHLIDFIEKHARVGNYYVNRNQVGAVVGLQPFGGRGLSGTGPKAGGPLYLSRFMNERSTSINTAAIGGDAALIGLSAEL</sequence>
<comment type="pathway">
    <text evidence="5">Amino-acid degradation; L-proline degradation into L-glutamate; L-glutamate from L-proline: step 1/2.</text>
</comment>
<dbReference type="Gene3D" id="1.20.5.460">
    <property type="entry name" value="Single helix bin"/>
    <property type="match status" value="1"/>
</dbReference>
<dbReference type="Pfam" id="PF00171">
    <property type="entry name" value="Aldedh"/>
    <property type="match status" value="1"/>
</dbReference>
<name>A0ABP9MXT8_9GAMM</name>
<dbReference type="Gene3D" id="3.40.309.10">
    <property type="entry name" value="Aldehyde Dehydrogenase, Chain A, domain 2"/>
    <property type="match status" value="1"/>
</dbReference>
<keyword evidence="5" id="KW-0804">Transcription</keyword>
<evidence type="ECO:0000256" key="4">
    <source>
        <dbReference type="ARBA" id="ARBA00048142"/>
    </source>
</evidence>
<protein>
    <recommendedName>
        <fullName evidence="5">Bifunctional protein PutA</fullName>
    </recommendedName>
    <domain>
        <recommendedName>
            <fullName evidence="5">Proline dehydrogenase</fullName>
            <ecNumber evidence="5">1.5.5.2</ecNumber>
        </recommendedName>
        <alternativeName>
            <fullName evidence="5">Proline oxidase</fullName>
        </alternativeName>
    </domain>
    <domain>
        <recommendedName>
            <fullName evidence="5">Delta-1-pyrroline-5-carboxylate dehydrogenase</fullName>
            <shortName evidence="5">P5C dehydrogenase</shortName>
            <ecNumber evidence="5">1.2.1.88</ecNumber>
        </recommendedName>
        <alternativeName>
            <fullName evidence="5">L-glutamate gamma-semialdehyde dehydrogenase</fullName>
        </alternativeName>
    </domain>
</protein>
<dbReference type="InterPro" id="IPR024089">
    <property type="entry name" value="PRODH_PutA_dom_I/II"/>
</dbReference>
<dbReference type="PANTHER" id="PTHR42862:SF1">
    <property type="entry name" value="DELTA-1-PYRROLINE-5-CARBOXYLATE DEHYDROGENASE 2, ISOFORM A-RELATED"/>
    <property type="match status" value="1"/>
</dbReference>
<dbReference type="InterPro" id="IPR029041">
    <property type="entry name" value="FAD-linked_oxidoreductase-like"/>
</dbReference>
<dbReference type="PANTHER" id="PTHR42862">
    <property type="entry name" value="DELTA-1-PYRROLINE-5-CARBOXYLATE DEHYDROGENASE 1, ISOFORM A-RELATED"/>
    <property type="match status" value="1"/>
</dbReference>
<dbReference type="InterPro" id="IPR016160">
    <property type="entry name" value="Ald_DH_CS_CYS"/>
</dbReference>
<comment type="cofactor">
    <cofactor evidence="5">
        <name>FAD</name>
        <dbReference type="ChEBI" id="CHEBI:57692"/>
    </cofactor>
</comment>
<comment type="pathway">
    <text evidence="1 5">Amino-acid degradation; L-proline degradation into L-glutamate; L-glutamate from L-proline: step 2/2.</text>
</comment>
<comment type="catalytic activity">
    <reaction evidence="4 5">
        <text>L-glutamate 5-semialdehyde + NAD(+) + H2O = L-glutamate + NADH + 2 H(+)</text>
        <dbReference type="Rhea" id="RHEA:30235"/>
        <dbReference type="ChEBI" id="CHEBI:15377"/>
        <dbReference type="ChEBI" id="CHEBI:15378"/>
        <dbReference type="ChEBI" id="CHEBI:29985"/>
        <dbReference type="ChEBI" id="CHEBI:57540"/>
        <dbReference type="ChEBI" id="CHEBI:57945"/>
        <dbReference type="ChEBI" id="CHEBI:58066"/>
        <dbReference type="EC" id="1.2.1.88"/>
    </reaction>
</comment>
<evidence type="ECO:0000259" key="7">
    <source>
        <dbReference type="Pfam" id="PF01619"/>
    </source>
</evidence>
<accession>A0ABP9MXT8</accession>
<dbReference type="InterPro" id="IPR016162">
    <property type="entry name" value="Ald_DH_N"/>
</dbReference>
<evidence type="ECO:0000259" key="6">
    <source>
        <dbReference type="Pfam" id="PF00171"/>
    </source>
</evidence>
<dbReference type="Gene3D" id="3.20.20.220">
    <property type="match status" value="1"/>
</dbReference>
<keyword evidence="5" id="KW-0274">FAD</keyword>
<dbReference type="RefSeq" id="WP_077926351.1">
    <property type="nucleotide sequence ID" value="NZ_BAABKE010000006.1"/>
</dbReference>
<keyword evidence="5" id="KW-0678">Repressor</keyword>
<keyword evidence="2 5" id="KW-0560">Oxidoreductase</keyword>
<dbReference type="Proteomes" id="UP001500631">
    <property type="component" value="Unassembled WGS sequence"/>
</dbReference>
<keyword evidence="10" id="KW-1185">Reference proteome</keyword>
<feature type="domain" description="Proline dehydrogenase" evidence="7">
    <location>
        <begin position="192"/>
        <end position="487"/>
    </location>
</feature>
<dbReference type="InterPro" id="IPR050485">
    <property type="entry name" value="Proline_metab_enzyme"/>
</dbReference>
<keyword evidence="3 5" id="KW-0520">NAD</keyword>
<dbReference type="NCBIfam" id="TIGR01238">
    <property type="entry name" value="D1pyr5carbox3"/>
    <property type="match status" value="1"/>
</dbReference>
<dbReference type="InterPro" id="IPR005933">
    <property type="entry name" value="PutA_C"/>
</dbReference>
<comment type="catalytic activity">
    <reaction evidence="5">
        <text>L-proline + a quinone = (S)-1-pyrroline-5-carboxylate + a quinol + H(+)</text>
        <dbReference type="Rhea" id="RHEA:23784"/>
        <dbReference type="ChEBI" id="CHEBI:15378"/>
        <dbReference type="ChEBI" id="CHEBI:17388"/>
        <dbReference type="ChEBI" id="CHEBI:24646"/>
        <dbReference type="ChEBI" id="CHEBI:60039"/>
        <dbReference type="ChEBI" id="CHEBI:132124"/>
        <dbReference type="EC" id="1.5.5.2"/>
    </reaction>
</comment>
<evidence type="ECO:0000256" key="5">
    <source>
        <dbReference type="PIRNR" id="PIRNR000197"/>
    </source>
</evidence>
<dbReference type="SUPFAM" id="SSF53720">
    <property type="entry name" value="ALDH-like"/>
    <property type="match status" value="1"/>
</dbReference>
<dbReference type="EC" id="1.2.1.88" evidence="5"/>